<dbReference type="InterPro" id="IPR010982">
    <property type="entry name" value="Lambda_DNA-bd_dom_sf"/>
</dbReference>
<organism evidence="2 3">
    <name type="scientific">Leptotrichia wadei</name>
    <dbReference type="NCBI Taxonomy" id="157687"/>
    <lineage>
        <taxon>Bacteria</taxon>
        <taxon>Fusobacteriati</taxon>
        <taxon>Fusobacteriota</taxon>
        <taxon>Fusobacteriia</taxon>
        <taxon>Fusobacteriales</taxon>
        <taxon>Leptotrichiaceae</taxon>
        <taxon>Leptotrichia</taxon>
    </lineage>
</organism>
<dbReference type="PROSITE" id="PS50943">
    <property type="entry name" value="HTH_CROC1"/>
    <property type="match status" value="1"/>
</dbReference>
<dbReference type="SUPFAM" id="SSF47413">
    <property type="entry name" value="lambda repressor-like DNA-binding domains"/>
    <property type="match status" value="1"/>
</dbReference>
<evidence type="ECO:0000259" key="1">
    <source>
        <dbReference type="PROSITE" id="PS50943"/>
    </source>
</evidence>
<gene>
    <name evidence="2" type="ORF">JCM16777_0860</name>
</gene>
<dbReference type="CDD" id="cd00093">
    <property type="entry name" value="HTH_XRE"/>
    <property type="match status" value="1"/>
</dbReference>
<reference evidence="2 3" key="1">
    <citation type="submission" date="2019-07" db="EMBL/GenBank/DDBJ databases">
        <title>Complete Genome Sequence of Leptotrichia wadei Strain JCM16777.</title>
        <authorList>
            <person name="Watanabe S."/>
            <person name="Cui L."/>
        </authorList>
    </citation>
    <scope>NUCLEOTIDE SEQUENCE [LARGE SCALE GENOMIC DNA]</scope>
    <source>
        <strain evidence="2 3">JCM16777</strain>
    </source>
</reference>
<accession>A0A7U6LAF6</accession>
<dbReference type="KEGG" id="lwd:JCM16777_0860"/>
<dbReference type="EMBL" id="AP019829">
    <property type="protein sequence ID" value="BBM42611.1"/>
    <property type="molecule type" value="Genomic_DNA"/>
</dbReference>
<evidence type="ECO:0000313" key="2">
    <source>
        <dbReference type="EMBL" id="BBM42611.1"/>
    </source>
</evidence>
<name>A0A7U6LAF6_9FUSO</name>
<dbReference type="RefSeq" id="WP_018498174.1">
    <property type="nucleotide sequence ID" value="NZ_AP019829.2"/>
</dbReference>
<feature type="domain" description="HTH cro/C1-type" evidence="1">
    <location>
        <begin position="27"/>
        <end position="67"/>
    </location>
</feature>
<dbReference type="InterPro" id="IPR001387">
    <property type="entry name" value="Cro/C1-type_HTH"/>
</dbReference>
<dbReference type="GeneID" id="84804200"/>
<evidence type="ECO:0000313" key="3">
    <source>
        <dbReference type="Proteomes" id="UP000321943"/>
    </source>
</evidence>
<sequence>MKIKNVTSLGKRLRKIRIDNDEITLNMAEKLGISISYLSAIEHGKRNIPNDFIQKLFDKYQLSEEMKTLIQKDVVDYSGEMKLIMSQMNEQQQELSLLYARKINKLNDKQIKKMRRFLNGEE</sequence>
<dbReference type="SMART" id="SM00530">
    <property type="entry name" value="HTH_XRE"/>
    <property type="match status" value="1"/>
</dbReference>
<dbReference type="AlphaFoldDB" id="A0A7U6LAF6"/>
<dbReference type="Proteomes" id="UP000321943">
    <property type="component" value="Chromosome"/>
</dbReference>
<dbReference type="GO" id="GO:0003677">
    <property type="term" value="F:DNA binding"/>
    <property type="evidence" value="ECO:0007669"/>
    <property type="project" value="UniProtKB-KW"/>
</dbReference>
<proteinExistence type="predicted"/>
<protein>
    <submittedName>
        <fullName evidence="2">DNA-binding helix-turn-helix protein</fullName>
    </submittedName>
</protein>
<keyword evidence="2" id="KW-0238">DNA-binding</keyword>
<dbReference type="Gene3D" id="1.10.260.40">
    <property type="entry name" value="lambda repressor-like DNA-binding domains"/>
    <property type="match status" value="1"/>
</dbReference>
<dbReference type="Pfam" id="PF12844">
    <property type="entry name" value="HTH_19"/>
    <property type="match status" value="1"/>
</dbReference>